<dbReference type="InterPro" id="IPR001466">
    <property type="entry name" value="Beta-lactam-related"/>
</dbReference>
<dbReference type="Gene3D" id="3.40.710.10">
    <property type="entry name" value="DD-peptidase/beta-lactamase superfamily"/>
    <property type="match status" value="1"/>
</dbReference>
<evidence type="ECO:0000313" key="3">
    <source>
        <dbReference type="EMBL" id="OQS03951.1"/>
    </source>
</evidence>
<evidence type="ECO:0000256" key="1">
    <source>
        <dbReference type="SAM" id="SignalP"/>
    </source>
</evidence>
<dbReference type="Proteomes" id="UP000243217">
    <property type="component" value="Unassembled WGS sequence"/>
</dbReference>
<dbReference type="EMBL" id="JNBS01000710">
    <property type="protein sequence ID" value="OQS03951.1"/>
    <property type="molecule type" value="Genomic_DNA"/>
</dbReference>
<reference evidence="3 4" key="1">
    <citation type="journal article" date="2014" name="Genome Biol. Evol.">
        <title>The secreted proteins of Achlya hypogyna and Thraustotheca clavata identify the ancestral oomycete secretome and reveal gene acquisitions by horizontal gene transfer.</title>
        <authorList>
            <person name="Misner I."/>
            <person name="Blouin N."/>
            <person name="Leonard G."/>
            <person name="Richards T.A."/>
            <person name="Lane C.E."/>
        </authorList>
    </citation>
    <scope>NUCLEOTIDE SEQUENCE [LARGE SCALE GENOMIC DNA]</scope>
    <source>
        <strain evidence="3 4">ATCC 34112</strain>
    </source>
</reference>
<proteinExistence type="predicted"/>
<evidence type="ECO:0000259" key="2">
    <source>
        <dbReference type="PROSITE" id="PS50836"/>
    </source>
</evidence>
<gene>
    <name evidence="3" type="ORF">THRCLA_03763</name>
</gene>
<feature type="signal peptide" evidence="1">
    <location>
        <begin position="1"/>
        <end position="18"/>
    </location>
</feature>
<dbReference type="OrthoDB" id="58460at2759"/>
<protein>
    <submittedName>
        <fullName evidence="3">Beta-lactamase</fullName>
    </submittedName>
</protein>
<dbReference type="PROSITE" id="PS50836">
    <property type="entry name" value="DOMON"/>
    <property type="match status" value="1"/>
</dbReference>
<dbReference type="SUPFAM" id="SSF56601">
    <property type="entry name" value="beta-lactamase/transpeptidase-like"/>
    <property type="match status" value="1"/>
</dbReference>
<feature type="domain" description="DOMON" evidence="2">
    <location>
        <begin position="501"/>
        <end position="542"/>
    </location>
</feature>
<evidence type="ECO:0000313" key="4">
    <source>
        <dbReference type="Proteomes" id="UP000243217"/>
    </source>
</evidence>
<dbReference type="InterPro" id="IPR005018">
    <property type="entry name" value="DOMON_domain"/>
</dbReference>
<dbReference type="STRING" id="74557.A0A1W0A184"/>
<dbReference type="AlphaFoldDB" id="A0A1W0A184"/>
<dbReference type="PANTHER" id="PTHR46825">
    <property type="entry name" value="D-ALANYL-D-ALANINE-CARBOXYPEPTIDASE/ENDOPEPTIDASE AMPH"/>
    <property type="match status" value="1"/>
</dbReference>
<dbReference type="Pfam" id="PF00144">
    <property type="entry name" value="Beta-lactamase"/>
    <property type="match status" value="1"/>
</dbReference>
<feature type="chain" id="PRO_5013139540" evidence="1">
    <location>
        <begin position="19"/>
        <end position="542"/>
    </location>
</feature>
<comment type="caution">
    <text evidence="3">The sequence shown here is derived from an EMBL/GenBank/DDBJ whole genome shotgun (WGS) entry which is preliminary data.</text>
</comment>
<accession>A0A1W0A184</accession>
<sequence length="542" mass="60862">MNYRVGLICMVVWICVEARLVLPGWGVKRTLEQKKLRAVEFIQEQLELSNIPGIALTIVHGDKVLLNQGFGLKQYGNASSKVTENSMFQIGSVTKTMLTLGIGKLVDNQTLNWHDRVKQHLPWFELQDKYAENFTTIHDLLTMNTVFAEGDTEVAWLLGLVRTEQEAVRKLGKMPTQRSLRQGYEYSNINFGILGAIIEEVTKQSWGTYLENEIFKPLGMQHTFSSARTASLVYPDDLTEGHFTCNNKVAGPYSLVTSPMTKLCALDSEVAAGSMVSSIHDMAIFARLLLNKGVVDGISLFKTPGIIDSMITGQIINTMFIELGLSWGYQFTPDGNSFAAGYGIDAVGYIMYNSRYYDKNGDTSSCATRTGFLPDHDLGIVLLSNARSFDIGSNTLRLSHIRTYLLGLFLDIPDIELDATFHASALAADKQNPLVLCDPHFFGNETRTDKYKPTFQQMHEFQGIYESTVSKEFYGSINVTIQNEFLYLRYGVYEGRLYGINNQTFEWAVTFAQPITWTLSFEYQNGLVYGMNWNGLSFSKSS</sequence>
<dbReference type="PANTHER" id="PTHR46825:SF9">
    <property type="entry name" value="BETA-LACTAMASE-RELATED DOMAIN-CONTAINING PROTEIN"/>
    <property type="match status" value="1"/>
</dbReference>
<dbReference type="InterPro" id="IPR050491">
    <property type="entry name" value="AmpC-like"/>
</dbReference>
<keyword evidence="4" id="KW-1185">Reference proteome</keyword>
<dbReference type="InterPro" id="IPR012338">
    <property type="entry name" value="Beta-lactam/transpept-like"/>
</dbReference>
<keyword evidence="1" id="KW-0732">Signal</keyword>
<organism evidence="3 4">
    <name type="scientific">Thraustotheca clavata</name>
    <dbReference type="NCBI Taxonomy" id="74557"/>
    <lineage>
        <taxon>Eukaryota</taxon>
        <taxon>Sar</taxon>
        <taxon>Stramenopiles</taxon>
        <taxon>Oomycota</taxon>
        <taxon>Saprolegniomycetes</taxon>
        <taxon>Saprolegniales</taxon>
        <taxon>Achlyaceae</taxon>
        <taxon>Thraustotheca</taxon>
    </lineage>
</organism>
<name>A0A1W0A184_9STRA</name>